<feature type="binding site" evidence="5">
    <location>
        <position position="224"/>
    </location>
    <ligand>
        <name>Mg(2+)</name>
        <dbReference type="ChEBI" id="CHEBI:18420"/>
        <label>1</label>
        <note>catalytic</note>
    </ligand>
</feature>
<comment type="catalytic activity">
    <reaction evidence="1 4">
        <text>adenosine 3',5'-bisphosphate + H2O = AMP + phosphate</text>
        <dbReference type="Rhea" id="RHEA:10040"/>
        <dbReference type="ChEBI" id="CHEBI:15377"/>
        <dbReference type="ChEBI" id="CHEBI:43474"/>
        <dbReference type="ChEBI" id="CHEBI:58343"/>
        <dbReference type="ChEBI" id="CHEBI:456215"/>
        <dbReference type="EC" id="3.1.3.7"/>
    </reaction>
</comment>
<dbReference type="OrthoDB" id="9772456at2"/>
<dbReference type="EMBL" id="SZQL01000001">
    <property type="protein sequence ID" value="TKK71971.1"/>
    <property type="molecule type" value="Genomic_DNA"/>
</dbReference>
<dbReference type="CDD" id="cd01638">
    <property type="entry name" value="CysQ"/>
    <property type="match status" value="1"/>
</dbReference>
<reference evidence="6 7" key="1">
    <citation type="submission" date="2019-05" db="EMBL/GenBank/DDBJ databases">
        <title>Panacibacter sp. strain 17mud1-8 Genome sequencing and assembly.</title>
        <authorList>
            <person name="Chhetri G."/>
        </authorList>
    </citation>
    <scope>NUCLEOTIDE SEQUENCE [LARGE SCALE GENOMIC DNA]</scope>
    <source>
        <strain evidence="6 7">17mud1-8</strain>
    </source>
</reference>
<dbReference type="EC" id="3.1.3.7" evidence="4"/>
<dbReference type="Proteomes" id="UP000305848">
    <property type="component" value="Unassembled WGS sequence"/>
</dbReference>
<keyword evidence="4" id="KW-0472">Membrane</keyword>
<feature type="binding site" evidence="5">
    <location>
        <position position="63"/>
    </location>
    <ligand>
        <name>Mg(2+)</name>
        <dbReference type="ChEBI" id="CHEBI:18420"/>
        <label>1</label>
        <note>catalytic</note>
    </ligand>
</feature>
<feature type="binding site" evidence="4">
    <location>
        <position position="83"/>
    </location>
    <ligand>
        <name>Mg(2+)</name>
        <dbReference type="ChEBI" id="CHEBI:18420"/>
        <label>1</label>
    </ligand>
</feature>
<feature type="binding site" evidence="4">
    <location>
        <position position="63"/>
    </location>
    <ligand>
        <name>substrate</name>
    </ligand>
</feature>
<keyword evidence="4 6" id="KW-0378">Hydrolase</keyword>
<feature type="binding site" evidence="4">
    <location>
        <position position="83"/>
    </location>
    <ligand>
        <name>Mg(2+)</name>
        <dbReference type="ChEBI" id="CHEBI:18420"/>
        <label>2</label>
    </ligand>
</feature>
<dbReference type="GO" id="GO:0005886">
    <property type="term" value="C:plasma membrane"/>
    <property type="evidence" value="ECO:0007669"/>
    <property type="project" value="UniProtKB-SubCell"/>
</dbReference>
<comment type="function">
    <text evidence="4">Converts adenosine-3',5'-bisphosphate (PAP) to AMP.</text>
</comment>
<name>A0A4U3L9H1_9BACT</name>
<sequence>MNTVLEIAIQAAIEGGKKIMEVYAQDFSVFTKEDSSPLTEADRQAHESIKAILAETNLPLLSEEGKLTPFEERKNWETFWLVDPLDGTKEFIKRNGEFTVNIALIKNGTPVLGVVFVPVTGMLYFGTEEKGSYYLELGSTDVTLSPEDIIAQAKALPSAQDAAVYTVVASRSHNTPETEAFIDEKRKKHGEVNTISAGSSLKLCLVAEGKAQVYPRLAPTMEWDTAAGHAVAKYAGCQVYDFKSNTELQYNKENLLNPWFVVERA</sequence>
<dbReference type="HAMAP" id="MF_02095">
    <property type="entry name" value="CysQ"/>
    <property type="match status" value="1"/>
</dbReference>
<gene>
    <name evidence="4 6" type="primary">cysQ</name>
    <name evidence="6" type="ORF">FC093_02880</name>
</gene>
<evidence type="ECO:0000256" key="2">
    <source>
        <dbReference type="ARBA" id="ARBA00022723"/>
    </source>
</evidence>
<dbReference type="FunFam" id="3.40.190.80:FF:000005">
    <property type="entry name" value="3'(2'),5'-bisphosphate nucleotidase CysQ"/>
    <property type="match status" value="1"/>
</dbReference>
<dbReference type="AlphaFoldDB" id="A0A4U3L9H1"/>
<dbReference type="SUPFAM" id="SSF56655">
    <property type="entry name" value="Carbohydrate phosphatase"/>
    <property type="match status" value="1"/>
</dbReference>
<dbReference type="NCBIfam" id="TIGR01331">
    <property type="entry name" value="bisphos_cysQ"/>
    <property type="match status" value="1"/>
</dbReference>
<keyword evidence="4" id="KW-1003">Cell membrane</keyword>
<organism evidence="6 7">
    <name type="scientific">Ilyomonas limi</name>
    <dbReference type="NCBI Taxonomy" id="2575867"/>
    <lineage>
        <taxon>Bacteria</taxon>
        <taxon>Pseudomonadati</taxon>
        <taxon>Bacteroidota</taxon>
        <taxon>Chitinophagia</taxon>
        <taxon>Chitinophagales</taxon>
        <taxon>Chitinophagaceae</taxon>
        <taxon>Ilyomonas</taxon>
    </lineage>
</organism>
<dbReference type="InterPro" id="IPR020583">
    <property type="entry name" value="Inositol_monoP_metal-BS"/>
</dbReference>
<evidence type="ECO:0000256" key="5">
    <source>
        <dbReference type="PIRSR" id="PIRSR600760-2"/>
    </source>
</evidence>
<dbReference type="GO" id="GO:0000103">
    <property type="term" value="P:sulfate assimilation"/>
    <property type="evidence" value="ECO:0007669"/>
    <property type="project" value="TreeGrafter"/>
</dbReference>
<dbReference type="PANTHER" id="PTHR43028">
    <property type="entry name" value="3'(2'),5'-BISPHOSPHATE NUCLEOTIDASE 1"/>
    <property type="match status" value="1"/>
</dbReference>
<dbReference type="GO" id="GO:0008441">
    <property type="term" value="F:3'(2'),5'-bisphosphate nucleotidase activity"/>
    <property type="evidence" value="ECO:0007669"/>
    <property type="project" value="UniProtKB-UniRule"/>
</dbReference>
<dbReference type="InterPro" id="IPR050725">
    <property type="entry name" value="CysQ/Inositol_MonoPase"/>
</dbReference>
<evidence type="ECO:0000313" key="7">
    <source>
        <dbReference type="Proteomes" id="UP000305848"/>
    </source>
</evidence>
<feature type="binding site" evidence="5">
    <location>
        <position position="85"/>
    </location>
    <ligand>
        <name>Mg(2+)</name>
        <dbReference type="ChEBI" id="CHEBI:18420"/>
        <label>1</label>
        <note>catalytic</note>
    </ligand>
</feature>
<evidence type="ECO:0000256" key="4">
    <source>
        <dbReference type="HAMAP-Rule" id="MF_02095"/>
    </source>
</evidence>
<protein>
    <recommendedName>
        <fullName evidence="4">3'(2'),5'-bisphosphate nucleotidase CysQ</fullName>
        <ecNumber evidence="4">3.1.3.7</ecNumber>
    </recommendedName>
    <alternativeName>
        <fullName evidence="4">3'(2'),5-bisphosphonucleoside 3'(2')-phosphohydrolase</fullName>
    </alternativeName>
    <alternativeName>
        <fullName evidence="4">3'-phosphoadenosine 5'-phosphate phosphatase</fullName>
        <shortName evidence="4">PAP phosphatase</shortName>
    </alternativeName>
</protein>
<dbReference type="PROSITE" id="PS00629">
    <property type="entry name" value="IMP_1"/>
    <property type="match status" value="1"/>
</dbReference>
<dbReference type="Gene3D" id="3.30.540.10">
    <property type="entry name" value="Fructose-1,6-Bisphosphatase, subunit A, domain 1"/>
    <property type="match status" value="1"/>
</dbReference>
<feature type="binding site" evidence="4">
    <location>
        <position position="63"/>
    </location>
    <ligand>
        <name>Mg(2+)</name>
        <dbReference type="ChEBI" id="CHEBI:18420"/>
        <label>1</label>
    </ligand>
</feature>
<keyword evidence="3 4" id="KW-0460">Magnesium</keyword>
<feature type="binding site" evidence="4">
    <location>
        <begin position="85"/>
        <end position="88"/>
    </location>
    <ligand>
        <name>substrate</name>
    </ligand>
</feature>
<evidence type="ECO:0000313" key="6">
    <source>
        <dbReference type="EMBL" id="TKK71971.1"/>
    </source>
</evidence>
<keyword evidence="7" id="KW-1185">Reference proteome</keyword>
<dbReference type="Gene3D" id="3.40.190.80">
    <property type="match status" value="1"/>
</dbReference>
<dbReference type="GO" id="GO:0000287">
    <property type="term" value="F:magnesium ion binding"/>
    <property type="evidence" value="ECO:0007669"/>
    <property type="project" value="UniProtKB-UniRule"/>
</dbReference>
<proteinExistence type="inferred from homology"/>
<comment type="subcellular location">
    <subcellularLocation>
        <location evidence="4">Cell membrane</location>
        <topology evidence="4">Peripheral membrane protein</topology>
        <orientation evidence="4">Cytoplasmic side</orientation>
    </subcellularLocation>
</comment>
<dbReference type="RefSeq" id="WP_137260211.1">
    <property type="nucleotide sequence ID" value="NZ_SZQL01000001.1"/>
</dbReference>
<evidence type="ECO:0000256" key="1">
    <source>
        <dbReference type="ARBA" id="ARBA00001625"/>
    </source>
</evidence>
<feature type="binding site" evidence="5">
    <location>
        <position position="83"/>
    </location>
    <ligand>
        <name>Mg(2+)</name>
        <dbReference type="ChEBI" id="CHEBI:18420"/>
        <label>1</label>
        <note>catalytic</note>
    </ligand>
</feature>
<comment type="caution">
    <text evidence="6">The sequence shown here is derived from an EMBL/GenBank/DDBJ whole genome shotgun (WGS) entry which is preliminary data.</text>
</comment>
<feature type="binding site" evidence="4">
    <location>
        <position position="224"/>
    </location>
    <ligand>
        <name>substrate</name>
    </ligand>
</feature>
<dbReference type="InterPro" id="IPR000760">
    <property type="entry name" value="Inositol_monophosphatase-like"/>
</dbReference>
<feature type="binding site" evidence="4">
    <location>
        <position position="85"/>
    </location>
    <ligand>
        <name>Mg(2+)</name>
        <dbReference type="ChEBI" id="CHEBI:18420"/>
        <label>1</label>
    </ligand>
</feature>
<dbReference type="Pfam" id="PF00459">
    <property type="entry name" value="Inositol_P"/>
    <property type="match status" value="1"/>
</dbReference>
<feature type="binding site" evidence="4">
    <location>
        <position position="86"/>
    </location>
    <ligand>
        <name>Mg(2+)</name>
        <dbReference type="ChEBI" id="CHEBI:18420"/>
        <label>2</label>
    </ligand>
</feature>
<dbReference type="GO" id="GO:0050427">
    <property type="term" value="P:3'-phosphoadenosine 5'-phosphosulfate metabolic process"/>
    <property type="evidence" value="ECO:0007669"/>
    <property type="project" value="TreeGrafter"/>
</dbReference>
<comment type="similarity">
    <text evidence="4">Belongs to the inositol monophosphatase superfamily. CysQ family.</text>
</comment>
<comment type="cofactor">
    <cofactor evidence="4 5">
        <name>Mg(2+)</name>
        <dbReference type="ChEBI" id="CHEBI:18420"/>
    </cofactor>
</comment>
<evidence type="ECO:0000256" key="3">
    <source>
        <dbReference type="ARBA" id="ARBA00022842"/>
    </source>
</evidence>
<feature type="binding site" evidence="5">
    <location>
        <position position="86"/>
    </location>
    <ligand>
        <name>Mg(2+)</name>
        <dbReference type="ChEBI" id="CHEBI:18420"/>
        <label>1</label>
        <note>catalytic</note>
    </ligand>
</feature>
<dbReference type="InterPro" id="IPR006240">
    <property type="entry name" value="CysQ"/>
</dbReference>
<dbReference type="PANTHER" id="PTHR43028:SF5">
    <property type="entry name" value="3'(2'),5'-BISPHOSPHATE NUCLEOTIDASE 1"/>
    <property type="match status" value="1"/>
</dbReference>
<keyword evidence="2 4" id="KW-0479">Metal-binding</keyword>
<feature type="binding site" evidence="4">
    <location>
        <position position="224"/>
    </location>
    <ligand>
        <name>Mg(2+)</name>
        <dbReference type="ChEBI" id="CHEBI:18420"/>
        <label>2</label>
    </ligand>
</feature>
<accession>A0A4U3L9H1</accession>